<dbReference type="GO" id="GO:0003677">
    <property type="term" value="F:DNA binding"/>
    <property type="evidence" value="ECO:0007669"/>
    <property type="project" value="UniProtKB-KW"/>
</dbReference>
<dbReference type="SMART" id="SM00895">
    <property type="entry name" value="FCD"/>
    <property type="match status" value="1"/>
</dbReference>
<dbReference type="EMBL" id="PSZC01000013">
    <property type="protein sequence ID" value="PPJ36589.1"/>
    <property type="molecule type" value="Genomic_DNA"/>
</dbReference>
<dbReference type="Pfam" id="PF07729">
    <property type="entry name" value="FCD"/>
    <property type="match status" value="1"/>
</dbReference>
<dbReference type="PANTHER" id="PTHR43537">
    <property type="entry name" value="TRANSCRIPTIONAL REGULATOR, GNTR FAMILY"/>
    <property type="match status" value="1"/>
</dbReference>
<keyword evidence="3" id="KW-0804">Transcription</keyword>
<keyword evidence="1" id="KW-0805">Transcription regulation</keyword>
<dbReference type="Proteomes" id="UP000239874">
    <property type="component" value="Unassembled WGS sequence"/>
</dbReference>
<dbReference type="GO" id="GO:0003700">
    <property type="term" value="F:DNA-binding transcription factor activity"/>
    <property type="evidence" value="ECO:0007669"/>
    <property type="project" value="InterPro"/>
</dbReference>
<proteinExistence type="predicted"/>
<evidence type="ECO:0000259" key="4">
    <source>
        <dbReference type="PROSITE" id="PS50949"/>
    </source>
</evidence>
<evidence type="ECO:0000313" key="6">
    <source>
        <dbReference type="Proteomes" id="UP000239874"/>
    </source>
</evidence>
<sequence length="272" mass="30284">MTSTGRNHVADRALAPIFDSRSAASRPIRTPKTAQLVARNLRRMIIDGTLKDGDHLPHEAELMEHFSVSRPTLREAVRVLESERLVEVRRGSRSGARVCVPGPEIVARPASLLLELSGATVADVFVAREAIEPEAARILATDGSEEDFDELERMVDEDIPAAFASDNMAAGTSAFHLRIVQLSRNATLAIIAGMLHEITERHTGAVLLETRADKERYESSYRLEIRSCRRLIKLLRARDADGAFAHWQKHMVNARLSLLEGRENVQVRDILD</sequence>
<dbReference type="InterPro" id="IPR011711">
    <property type="entry name" value="GntR_C"/>
</dbReference>
<dbReference type="Gene3D" id="1.10.10.10">
    <property type="entry name" value="Winged helix-like DNA-binding domain superfamily/Winged helix DNA-binding domain"/>
    <property type="match status" value="1"/>
</dbReference>
<dbReference type="CDD" id="cd07377">
    <property type="entry name" value="WHTH_GntR"/>
    <property type="match status" value="1"/>
</dbReference>
<dbReference type="PROSITE" id="PS50949">
    <property type="entry name" value="HTH_GNTR"/>
    <property type="match status" value="1"/>
</dbReference>
<dbReference type="InterPro" id="IPR008920">
    <property type="entry name" value="TF_FadR/GntR_C"/>
</dbReference>
<evidence type="ECO:0000313" key="5">
    <source>
        <dbReference type="EMBL" id="PPJ36589.1"/>
    </source>
</evidence>
<comment type="caution">
    <text evidence="5">The sequence shown here is derived from an EMBL/GenBank/DDBJ whole genome shotgun (WGS) entry which is preliminary data.</text>
</comment>
<gene>
    <name evidence="5" type="ORF">C5E45_19440</name>
</gene>
<dbReference type="SMART" id="SM00345">
    <property type="entry name" value="HTH_GNTR"/>
    <property type="match status" value="1"/>
</dbReference>
<keyword evidence="2" id="KW-0238">DNA-binding</keyword>
<dbReference type="AlphaFoldDB" id="A0A2S6AN03"/>
<dbReference type="InterPro" id="IPR036388">
    <property type="entry name" value="WH-like_DNA-bd_sf"/>
</dbReference>
<dbReference type="InterPro" id="IPR036390">
    <property type="entry name" value="WH_DNA-bd_sf"/>
</dbReference>
<dbReference type="InterPro" id="IPR000524">
    <property type="entry name" value="Tscrpt_reg_HTH_GntR"/>
</dbReference>
<organism evidence="5 6">
    <name type="scientific">Nocardia nova</name>
    <dbReference type="NCBI Taxonomy" id="37330"/>
    <lineage>
        <taxon>Bacteria</taxon>
        <taxon>Bacillati</taxon>
        <taxon>Actinomycetota</taxon>
        <taxon>Actinomycetes</taxon>
        <taxon>Mycobacteriales</taxon>
        <taxon>Nocardiaceae</taxon>
        <taxon>Nocardia</taxon>
    </lineage>
</organism>
<protein>
    <submittedName>
        <fullName evidence="5">GntR family transcriptional regulator</fullName>
    </submittedName>
</protein>
<evidence type="ECO:0000256" key="2">
    <source>
        <dbReference type="ARBA" id="ARBA00023125"/>
    </source>
</evidence>
<dbReference type="SUPFAM" id="SSF48008">
    <property type="entry name" value="GntR ligand-binding domain-like"/>
    <property type="match status" value="1"/>
</dbReference>
<dbReference type="Pfam" id="PF00392">
    <property type="entry name" value="GntR"/>
    <property type="match status" value="1"/>
</dbReference>
<feature type="domain" description="HTH gntR-type" evidence="4">
    <location>
        <begin position="31"/>
        <end position="101"/>
    </location>
</feature>
<dbReference type="Gene3D" id="1.20.120.530">
    <property type="entry name" value="GntR ligand-binding domain-like"/>
    <property type="match status" value="1"/>
</dbReference>
<name>A0A2S6AN03_9NOCA</name>
<dbReference type="PRINTS" id="PR00035">
    <property type="entry name" value="HTHGNTR"/>
</dbReference>
<dbReference type="OrthoDB" id="3571145at2"/>
<evidence type="ECO:0000256" key="1">
    <source>
        <dbReference type="ARBA" id="ARBA00023015"/>
    </source>
</evidence>
<evidence type="ECO:0000256" key="3">
    <source>
        <dbReference type="ARBA" id="ARBA00023163"/>
    </source>
</evidence>
<dbReference type="SUPFAM" id="SSF46785">
    <property type="entry name" value="Winged helix' DNA-binding domain"/>
    <property type="match status" value="1"/>
</dbReference>
<reference evidence="5 6" key="1">
    <citation type="submission" date="2018-02" db="EMBL/GenBank/DDBJ databases">
        <title>8 Nocardia nova and 1 Nocardia cyriacigeorgica strain used for evolution to TMP-SMX.</title>
        <authorList>
            <person name="Mehta H."/>
            <person name="Weng J."/>
            <person name="Shamoo Y."/>
        </authorList>
    </citation>
    <scope>NUCLEOTIDE SEQUENCE [LARGE SCALE GENOMIC DNA]</scope>
    <source>
        <strain evidence="5 6">MDA3139</strain>
    </source>
</reference>
<dbReference type="PANTHER" id="PTHR43537:SF5">
    <property type="entry name" value="UXU OPERON TRANSCRIPTIONAL REGULATOR"/>
    <property type="match status" value="1"/>
</dbReference>
<accession>A0A2S6AN03</accession>